<organism evidence="8 9">
    <name type="scientific">Muraenolepis orangiensis</name>
    <name type="common">Patagonian moray cod</name>
    <dbReference type="NCBI Taxonomy" id="630683"/>
    <lineage>
        <taxon>Eukaryota</taxon>
        <taxon>Metazoa</taxon>
        <taxon>Chordata</taxon>
        <taxon>Craniata</taxon>
        <taxon>Vertebrata</taxon>
        <taxon>Euteleostomi</taxon>
        <taxon>Actinopterygii</taxon>
        <taxon>Neopterygii</taxon>
        <taxon>Teleostei</taxon>
        <taxon>Neoteleostei</taxon>
        <taxon>Acanthomorphata</taxon>
        <taxon>Zeiogadaria</taxon>
        <taxon>Gadariae</taxon>
        <taxon>Gadiformes</taxon>
        <taxon>Muraenolepidoidei</taxon>
        <taxon>Muraenolepididae</taxon>
        <taxon>Muraenolepis</taxon>
    </lineage>
</organism>
<evidence type="ECO:0000256" key="3">
    <source>
        <dbReference type="ARBA" id="ARBA00022722"/>
    </source>
</evidence>
<keyword evidence="5" id="KW-0269">Exonuclease</keyword>
<reference evidence="8" key="1">
    <citation type="submission" date="2022-07" db="EMBL/GenBank/DDBJ databases">
        <title>Chromosome-level genome of Muraenolepis orangiensis.</title>
        <authorList>
            <person name="Kim J."/>
        </authorList>
    </citation>
    <scope>NUCLEOTIDE SEQUENCE</scope>
    <source>
        <strain evidence="8">KU_S4_2022</strain>
        <tissue evidence="8">Muscle</tissue>
    </source>
</reference>
<dbReference type="InterPro" id="IPR047021">
    <property type="entry name" value="REXO1/3/4-like"/>
</dbReference>
<evidence type="ECO:0000256" key="2">
    <source>
        <dbReference type="ARBA" id="ARBA00006357"/>
    </source>
</evidence>
<dbReference type="GO" id="GO:0004527">
    <property type="term" value="F:exonuclease activity"/>
    <property type="evidence" value="ECO:0007669"/>
    <property type="project" value="UniProtKB-KW"/>
</dbReference>
<dbReference type="InterPro" id="IPR034922">
    <property type="entry name" value="REX1-like_exo"/>
</dbReference>
<comment type="subcellular location">
    <subcellularLocation>
        <location evidence="1">Nucleus</location>
    </subcellularLocation>
</comment>
<proteinExistence type="inferred from homology"/>
<dbReference type="PANTHER" id="PTHR12801:SF152">
    <property type="entry name" value="EXONUCLEASE DOMAIN-CONTAINING PROTEIN"/>
    <property type="match status" value="1"/>
</dbReference>
<dbReference type="FunFam" id="3.30.420.10:FF:000031">
    <property type="entry name" value="RNA exonuclease 1"/>
    <property type="match status" value="1"/>
</dbReference>
<dbReference type="InterPro" id="IPR012337">
    <property type="entry name" value="RNaseH-like_sf"/>
</dbReference>
<dbReference type="AlphaFoldDB" id="A0A9Q0IKU6"/>
<dbReference type="InterPro" id="IPR036397">
    <property type="entry name" value="RNaseH_sf"/>
</dbReference>
<dbReference type="InterPro" id="IPR013520">
    <property type="entry name" value="Ribonucl_H"/>
</dbReference>
<protein>
    <recommendedName>
        <fullName evidence="7">Exonuclease domain-containing protein</fullName>
    </recommendedName>
</protein>
<evidence type="ECO:0000256" key="6">
    <source>
        <dbReference type="ARBA" id="ARBA00023242"/>
    </source>
</evidence>
<accession>A0A9Q0IKU6</accession>
<comment type="similarity">
    <text evidence="2">Belongs to the REXO1/REXO3 family.</text>
</comment>
<dbReference type="CDD" id="cd06145">
    <property type="entry name" value="REX1_like"/>
    <property type="match status" value="1"/>
</dbReference>
<dbReference type="SMART" id="SM00479">
    <property type="entry name" value="EXOIII"/>
    <property type="match status" value="1"/>
</dbReference>
<dbReference type="Proteomes" id="UP001148018">
    <property type="component" value="Unassembled WGS sequence"/>
</dbReference>
<dbReference type="Gene3D" id="3.30.420.10">
    <property type="entry name" value="Ribonuclease H-like superfamily/Ribonuclease H"/>
    <property type="match status" value="1"/>
</dbReference>
<dbReference type="Pfam" id="PF00929">
    <property type="entry name" value="RNase_T"/>
    <property type="match status" value="1"/>
</dbReference>
<evidence type="ECO:0000256" key="5">
    <source>
        <dbReference type="ARBA" id="ARBA00022839"/>
    </source>
</evidence>
<keyword evidence="9" id="KW-1185">Reference proteome</keyword>
<evidence type="ECO:0000313" key="8">
    <source>
        <dbReference type="EMBL" id="KAJ3604332.1"/>
    </source>
</evidence>
<gene>
    <name evidence="8" type="ORF">NHX12_029073</name>
</gene>
<dbReference type="GO" id="GO:0005634">
    <property type="term" value="C:nucleus"/>
    <property type="evidence" value="ECO:0007669"/>
    <property type="project" value="UniProtKB-SubCell"/>
</dbReference>
<evidence type="ECO:0000256" key="4">
    <source>
        <dbReference type="ARBA" id="ARBA00022801"/>
    </source>
</evidence>
<dbReference type="PANTHER" id="PTHR12801">
    <property type="entry name" value="RNA EXONUCLEASE REXO1 / RECO3 FAMILY MEMBER-RELATED"/>
    <property type="match status" value="1"/>
</dbReference>
<dbReference type="SUPFAM" id="SSF53098">
    <property type="entry name" value="Ribonuclease H-like"/>
    <property type="match status" value="1"/>
</dbReference>
<comment type="caution">
    <text evidence="8">The sequence shown here is derived from an EMBL/GenBank/DDBJ whole genome shotgun (WGS) entry which is preliminary data.</text>
</comment>
<keyword evidence="4" id="KW-0378">Hydrolase</keyword>
<feature type="domain" description="Exonuclease" evidence="7">
    <location>
        <begin position="42"/>
        <end position="201"/>
    </location>
</feature>
<dbReference type="GO" id="GO:0010629">
    <property type="term" value="P:negative regulation of gene expression"/>
    <property type="evidence" value="ECO:0007669"/>
    <property type="project" value="UniProtKB-ARBA"/>
</dbReference>
<keyword evidence="6" id="KW-0539">Nucleus</keyword>
<evidence type="ECO:0000256" key="1">
    <source>
        <dbReference type="ARBA" id="ARBA00004123"/>
    </source>
</evidence>
<keyword evidence="3" id="KW-0540">Nuclease</keyword>
<evidence type="ECO:0000313" key="9">
    <source>
        <dbReference type="Proteomes" id="UP001148018"/>
    </source>
</evidence>
<sequence>MRTALFRPIGGEFRHLVLHVHDEINLDGFVSSQPREAGGCPGVYSLDCEMCYTTHGLELSRVTVVNSGLQAVYDTFVKPENDVVDFNTRFSGISEKDLTEACPSIREVQQTLLRFVWADTILVGHGLETSLCALKFVHGTVVDTSVVFPHRLGPPHKLTLNNLTADHLSRIIQDSVCGHDTADDAAACMELVLWKVNCGQSRSADDCVALHNNQSAVTN</sequence>
<dbReference type="EMBL" id="JANIIK010000044">
    <property type="protein sequence ID" value="KAJ3604332.1"/>
    <property type="molecule type" value="Genomic_DNA"/>
</dbReference>
<evidence type="ECO:0000259" key="7">
    <source>
        <dbReference type="SMART" id="SM00479"/>
    </source>
</evidence>
<name>A0A9Q0IKU6_9TELE</name>
<dbReference type="GO" id="GO:0003676">
    <property type="term" value="F:nucleic acid binding"/>
    <property type="evidence" value="ECO:0007669"/>
    <property type="project" value="InterPro"/>
</dbReference>
<dbReference type="OrthoDB" id="206335at2759"/>